<dbReference type="Proteomes" id="UP000622890">
    <property type="component" value="Unassembled WGS sequence"/>
</dbReference>
<reference evidence="1" key="1">
    <citation type="submission" date="2021-01" db="EMBL/GenBank/DDBJ databases">
        <title>Genome sequence of strain Noviherbaspirillum sp. DKR-6.</title>
        <authorList>
            <person name="Chaudhary D.K."/>
        </authorList>
    </citation>
    <scope>NUCLEOTIDE SEQUENCE</scope>
    <source>
        <strain evidence="1">DKR-6</strain>
    </source>
</reference>
<comment type="caution">
    <text evidence="1">The sequence shown here is derived from an EMBL/GenBank/DDBJ whole genome shotgun (WGS) entry which is preliminary data.</text>
</comment>
<proteinExistence type="predicted"/>
<accession>A0A934SWP9</accession>
<dbReference type="AlphaFoldDB" id="A0A934SWP9"/>
<organism evidence="1 2">
    <name type="scientific">Noviherbaspirillum pedocola</name>
    <dbReference type="NCBI Taxonomy" id="2801341"/>
    <lineage>
        <taxon>Bacteria</taxon>
        <taxon>Pseudomonadati</taxon>
        <taxon>Pseudomonadota</taxon>
        <taxon>Betaproteobacteria</taxon>
        <taxon>Burkholderiales</taxon>
        <taxon>Oxalobacteraceae</taxon>
        <taxon>Noviherbaspirillum</taxon>
    </lineage>
</organism>
<evidence type="ECO:0000313" key="1">
    <source>
        <dbReference type="EMBL" id="MBK4734222.1"/>
    </source>
</evidence>
<gene>
    <name evidence="1" type="ORF">JJB74_06335</name>
</gene>
<dbReference type="EMBL" id="JAEPBG010000002">
    <property type="protein sequence ID" value="MBK4734222.1"/>
    <property type="molecule type" value="Genomic_DNA"/>
</dbReference>
<keyword evidence="2" id="KW-1185">Reference proteome</keyword>
<dbReference type="RefSeq" id="WP_200590988.1">
    <property type="nucleotide sequence ID" value="NZ_JAEPBG010000002.1"/>
</dbReference>
<protein>
    <submittedName>
        <fullName evidence="1">Integrase</fullName>
    </submittedName>
</protein>
<sequence>MTFTALLQPVGYGFTVHEFHSTSRDWAAEWMPFPRKVHEAALAHVAERGATEVPRLRSDLSEKQRQLMEARAFHCKMEMLETWTTPVRTILLHK</sequence>
<evidence type="ECO:0000313" key="2">
    <source>
        <dbReference type="Proteomes" id="UP000622890"/>
    </source>
</evidence>
<name>A0A934SWP9_9BURK</name>